<dbReference type="Proteomes" id="UP000294360">
    <property type="component" value="Chromosome"/>
</dbReference>
<dbReference type="EMBL" id="LR536450">
    <property type="protein sequence ID" value="VFU09257.1"/>
    <property type="molecule type" value="Genomic_DNA"/>
</dbReference>
<protein>
    <recommendedName>
        <fullName evidence="3">Chorismate lyase</fullName>
    </recommendedName>
</protein>
<dbReference type="OrthoDB" id="7862147at2"/>
<accession>A0A4U8Z1S1</accession>
<evidence type="ECO:0008006" key="3">
    <source>
        <dbReference type="Google" id="ProtNLM"/>
    </source>
</evidence>
<name>A0A4U8Z1S1_METTU</name>
<sequence length="208" mass="23298">MTRLNLSFLEHDLAARQRAFALLEALNARLLASHSATATLEQWCAETALKDYAIRAKRVSGVDKPATRQQRQRLQLGADEIVVYRRVELACGERVLSEAENWYVPSRLNADINRVLEDSDTPFGRAVTGLNPIRKTFAVEIFWRPDCGKPAAASDRPGARPGIPERLFQHRALVYGDDGRPFSEVNETYTREILAFGPSAPLHDRSIA</sequence>
<dbReference type="SUPFAM" id="SSF64288">
    <property type="entry name" value="Chorismate lyase-like"/>
    <property type="match status" value="1"/>
</dbReference>
<evidence type="ECO:0000313" key="1">
    <source>
        <dbReference type="EMBL" id="VFU09257.1"/>
    </source>
</evidence>
<proteinExistence type="predicted"/>
<dbReference type="InterPro" id="IPR028978">
    <property type="entry name" value="Chorismate_lyase_/UTRA_dom_sf"/>
</dbReference>
<gene>
    <name evidence="1" type="ORF">MTUNDRAET4_2364</name>
</gene>
<reference evidence="1 2" key="1">
    <citation type="submission" date="2019-03" db="EMBL/GenBank/DDBJ databases">
        <authorList>
            <person name="Kox A.R. M."/>
        </authorList>
    </citation>
    <scope>NUCLEOTIDE SEQUENCE [LARGE SCALE GENOMIC DNA]</scope>
    <source>
        <strain evidence="1">MTUNDRAET4 annotated genome</strain>
    </source>
</reference>
<organism evidence="1 2">
    <name type="scientific">Methylocella tundrae</name>
    <dbReference type="NCBI Taxonomy" id="227605"/>
    <lineage>
        <taxon>Bacteria</taxon>
        <taxon>Pseudomonadati</taxon>
        <taxon>Pseudomonadota</taxon>
        <taxon>Alphaproteobacteria</taxon>
        <taxon>Hyphomicrobiales</taxon>
        <taxon>Beijerinckiaceae</taxon>
        <taxon>Methylocella</taxon>
    </lineage>
</organism>
<evidence type="ECO:0000313" key="2">
    <source>
        <dbReference type="Proteomes" id="UP000294360"/>
    </source>
</evidence>
<dbReference type="AlphaFoldDB" id="A0A4U8Z1S1"/>
<dbReference type="Gene3D" id="3.40.1410.10">
    <property type="entry name" value="Chorismate lyase-like"/>
    <property type="match status" value="1"/>
</dbReference>
<dbReference type="RefSeq" id="WP_134489548.1">
    <property type="nucleotide sequence ID" value="NZ_CP139089.1"/>
</dbReference>
<dbReference type="KEGG" id="mtun:MTUNDRAET4_2364"/>